<dbReference type="GeneID" id="68356390"/>
<evidence type="ECO:0000256" key="3">
    <source>
        <dbReference type="SAM" id="MobiDB-lite"/>
    </source>
</evidence>
<feature type="compositionally biased region" description="Basic and acidic residues" evidence="3">
    <location>
        <begin position="118"/>
        <end position="130"/>
    </location>
</feature>
<comment type="similarity">
    <text evidence="2">Belongs to the SAP domain-containing ribonucleoprotein family.</text>
</comment>
<sequence>MAEYSTLKVPELKKLLADKKLPQTGNKADLIARLQDDDVKNAKSPGAAAPSKHPFPGQAFRALVSLRRAAFACLCSAQLIPSPPALAQLDKEDEIDYTDDEDITPLPATTPATAPKPVEVKQSEPQDKKQQVPAAVPAAQESVAQGEEPKDETAPVESAQSFAMGLSKTAADAEAKKRADRAKRFGIDEDEDAKRRAERAKRFGIDENELASGLDSALPEKSLKRGRGRGGEDDTRAGKRQNVDRRGDRQGRNGRNARAPRQAGNKGPPKRTGLMDDPSERAKAEKRAARFATA</sequence>
<keyword evidence="1" id="KW-0597">Phosphoprotein</keyword>
<comment type="caution">
    <text evidence="5">The sequence shown here is derived from an EMBL/GenBank/DDBJ whole genome shotgun (WGS) entry which is preliminary data.</text>
</comment>
<feature type="compositionally biased region" description="Basic and acidic residues" evidence="3">
    <location>
        <begin position="229"/>
        <end position="251"/>
    </location>
</feature>
<feature type="compositionally biased region" description="Acidic residues" evidence="3">
    <location>
        <begin position="91"/>
        <end position="103"/>
    </location>
</feature>
<evidence type="ECO:0000256" key="2">
    <source>
        <dbReference type="ARBA" id="ARBA00046328"/>
    </source>
</evidence>
<accession>A0A9P8MS19</accession>
<proteinExistence type="inferred from homology"/>
<feature type="compositionally biased region" description="Low complexity" evidence="3">
    <location>
        <begin position="131"/>
        <end position="145"/>
    </location>
</feature>
<protein>
    <submittedName>
        <fullName evidence="5">SAP domain-containing protein</fullName>
    </submittedName>
</protein>
<dbReference type="InterPro" id="IPR036361">
    <property type="entry name" value="SAP_dom_sf"/>
</dbReference>
<keyword evidence="6" id="KW-1185">Reference proteome</keyword>
<dbReference type="OrthoDB" id="445357at2759"/>
<dbReference type="SUPFAM" id="SSF68906">
    <property type="entry name" value="SAP domain"/>
    <property type="match status" value="1"/>
</dbReference>
<dbReference type="GO" id="GO:0016973">
    <property type="term" value="P:poly(A)+ mRNA export from nucleus"/>
    <property type="evidence" value="ECO:0007669"/>
    <property type="project" value="TreeGrafter"/>
</dbReference>
<dbReference type="InterPro" id="IPR040746">
    <property type="entry name" value="THO1_MOS11_C"/>
</dbReference>
<dbReference type="AlphaFoldDB" id="A0A9P8MS19"/>
<dbReference type="RefSeq" id="XP_044718696.1">
    <property type="nucleotide sequence ID" value="XM_044865732.1"/>
</dbReference>
<dbReference type="PANTHER" id="PTHR46551:SF1">
    <property type="entry name" value="SAP DOMAIN-CONTAINING RIBONUCLEOPROTEIN"/>
    <property type="match status" value="1"/>
</dbReference>
<evidence type="ECO:0000259" key="4">
    <source>
        <dbReference type="PROSITE" id="PS50800"/>
    </source>
</evidence>
<dbReference type="PROSITE" id="PS50800">
    <property type="entry name" value="SAP"/>
    <property type="match status" value="1"/>
</dbReference>
<gene>
    <name evidence="5" type="ORF">HRG_07261</name>
</gene>
<name>A0A9P8MS19_9HYPO</name>
<feature type="compositionally biased region" description="Basic and acidic residues" evidence="3">
    <location>
        <begin position="278"/>
        <end position="288"/>
    </location>
</feature>
<feature type="domain" description="SAP" evidence="4">
    <location>
        <begin position="4"/>
        <end position="38"/>
    </location>
</feature>
<dbReference type="GO" id="GO:0005634">
    <property type="term" value="C:nucleus"/>
    <property type="evidence" value="ECO:0007669"/>
    <property type="project" value="TreeGrafter"/>
</dbReference>
<dbReference type="Proteomes" id="UP000824596">
    <property type="component" value="Unassembled WGS sequence"/>
</dbReference>
<dbReference type="SMART" id="SM00513">
    <property type="entry name" value="SAP"/>
    <property type="match status" value="1"/>
</dbReference>
<reference evidence="5" key="1">
    <citation type="submission" date="2021-09" db="EMBL/GenBank/DDBJ databases">
        <title>A high-quality genome of the endoparasitic fungus Hirsutella rhossiliensis with a comparison of Hirsutella genomes reveals transposable elements contributing to genome size variation.</title>
        <authorList>
            <person name="Lin R."/>
            <person name="Jiao Y."/>
            <person name="Sun X."/>
            <person name="Ling J."/>
            <person name="Xie B."/>
            <person name="Cheng X."/>
        </authorList>
    </citation>
    <scope>NUCLEOTIDE SEQUENCE</scope>
    <source>
        <strain evidence="5">HR02</strain>
    </source>
</reference>
<feature type="compositionally biased region" description="Low complexity" evidence="3">
    <location>
        <begin position="104"/>
        <end position="115"/>
    </location>
</feature>
<dbReference type="EMBL" id="JAIZPD010000008">
    <property type="protein sequence ID" value="KAH0961183.1"/>
    <property type="molecule type" value="Genomic_DNA"/>
</dbReference>
<feature type="compositionally biased region" description="Low complexity" evidence="3">
    <location>
        <begin position="253"/>
        <end position="265"/>
    </location>
</feature>
<feature type="compositionally biased region" description="Basic and acidic residues" evidence="3">
    <location>
        <begin position="171"/>
        <end position="205"/>
    </location>
</feature>
<evidence type="ECO:0000256" key="1">
    <source>
        <dbReference type="ARBA" id="ARBA00022553"/>
    </source>
</evidence>
<organism evidence="5 6">
    <name type="scientific">Hirsutella rhossiliensis</name>
    <dbReference type="NCBI Taxonomy" id="111463"/>
    <lineage>
        <taxon>Eukaryota</taxon>
        <taxon>Fungi</taxon>
        <taxon>Dikarya</taxon>
        <taxon>Ascomycota</taxon>
        <taxon>Pezizomycotina</taxon>
        <taxon>Sordariomycetes</taxon>
        <taxon>Hypocreomycetidae</taxon>
        <taxon>Hypocreales</taxon>
        <taxon>Ophiocordycipitaceae</taxon>
        <taxon>Hirsutella</taxon>
    </lineage>
</organism>
<evidence type="ECO:0000313" key="6">
    <source>
        <dbReference type="Proteomes" id="UP000824596"/>
    </source>
</evidence>
<dbReference type="Pfam" id="PF18592">
    <property type="entry name" value="Tho1_MOS11_C"/>
    <property type="match status" value="1"/>
</dbReference>
<evidence type="ECO:0000313" key="5">
    <source>
        <dbReference type="EMBL" id="KAH0961183.1"/>
    </source>
</evidence>
<feature type="region of interest" description="Disordered" evidence="3">
    <location>
        <begin position="90"/>
        <end position="294"/>
    </location>
</feature>
<dbReference type="InterPro" id="IPR052240">
    <property type="entry name" value="SAP_domain_ribonucleoprotein"/>
</dbReference>
<dbReference type="Pfam" id="PF02037">
    <property type="entry name" value="SAP"/>
    <property type="match status" value="1"/>
</dbReference>
<dbReference type="PANTHER" id="PTHR46551">
    <property type="entry name" value="SAP DOMAIN-CONTAINING RIBONUCLEOPROTEIN"/>
    <property type="match status" value="1"/>
</dbReference>
<dbReference type="Gene3D" id="1.10.720.30">
    <property type="entry name" value="SAP domain"/>
    <property type="match status" value="1"/>
</dbReference>
<dbReference type="InterPro" id="IPR003034">
    <property type="entry name" value="SAP_dom"/>
</dbReference>